<feature type="compositionally biased region" description="Basic residues" evidence="1">
    <location>
        <begin position="99"/>
        <end position="112"/>
    </location>
</feature>
<accession>A0A7R8XHT4</accession>
<feature type="region of interest" description="Disordered" evidence="1">
    <location>
        <begin position="48"/>
        <end position="68"/>
    </location>
</feature>
<dbReference type="EMBL" id="CAJPEV010001665">
    <property type="protein sequence ID" value="CAG0893775.1"/>
    <property type="molecule type" value="Genomic_DNA"/>
</dbReference>
<evidence type="ECO:0000313" key="3">
    <source>
        <dbReference type="Proteomes" id="UP000677054"/>
    </source>
</evidence>
<name>A0A7R8XHT4_9CRUS</name>
<reference evidence="2" key="1">
    <citation type="submission" date="2020-11" db="EMBL/GenBank/DDBJ databases">
        <authorList>
            <person name="Tran Van P."/>
        </authorList>
    </citation>
    <scope>NUCLEOTIDE SEQUENCE</scope>
</reference>
<dbReference type="Proteomes" id="UP000677054">
    <property type="component" value="Unassembled WGS sequence"/>
</dbReference>
<organism evidence="2">
    <name type="scientific">Darwinula stevensoni</name>
    <dbReference type="NCBI Taxonomy" id="69355"/>
    <lineage>
        <taxon>Eukaryota</taxon>
        <taxon>Metazoa</taxon>
        <taxon>Ecdysozoa</taxon>
        <taxon>Arthropoda</taxon>
        <taxon>Crustacea</taxon>
        <taxon>Oligostraca</taxon>
        <taxon>Ostracoda</taxon>
        <taxon>Podocopa</taxon>
        <taxon>Podocopida</taxon>
        <taxon>Darwinulocopina</taxon>
        <taxon>Darwinuloidea</taxon>
        <taxon>Darwinulidae</taxon>
        <taxon>Darwinula</taxon>
    </lineage>
</organism>
<gene>
    <name evidence="2" type="ORF">DSTB1V02_LOCUS7819</name>
</gene>
<proteinExistence type="predicted"/>
<dbReference type="AlphaFoldDB" id="A0A7R8XHT4"/>
<evidence type="ECO:0000313" key="2">
    <source>
        <dbReference type="EMBL" id="CAD7247996.1"/>
    </source>
</evidence>
<feature type="region of interest" description="Disordered" evidence="1">
    <location>
        <begin position="89"/>
        <end position="112"/>
    </location>
</feature>
<dbReference type="EMBL" id="LR901182">
    <property type="protein sequence ID" value="CAD7247996.1"/>
    <property type="molecule type" value="Genomic_DNA"/>
</dbReference>
<evidence type="ECO:0000256" key="1">
    <source>
        <dbReference type="SAM" id="MobiDB-lite"/>
    </source>
</evidence>
<sequence length="112" mass="13122">MQRLKEDRLGYSEKELDPFFIWEETSSKLGNHPSRIHILVAVYVTKTKHEGKTKKTRGTQQQAGKQTPEVLILVDPHVRHQRNLIHDHILPSSRLRQSSSRRVKRPRIIRAT</sequence>
<protein>
    <submittedName>
        <fullName evidence="2">Uncharacterized protein</fullName>
    </submittedName>
</protein>
<keyword evidence="3" id="KW-1185">Reference proteome</keyword>